<dbReference type="GO" id="GO:0016301">
    <property type="term" value="F:kinase activity"/>
    <property type="evidence" value="ECO:0007669"/>
    <property type="project" value="UniProtKB-KW"/>
</dbReference>
<dbReference type="InterPro" id="IPR036890">
    <property type="entry name" value="HATPase_C_sf"/>
</dbReference>
<gene>
    <name evidence="1" type="ORF">Msub_12432</name>
</gene>
<keyword evidence="1" id="KW-0808">Transferase</keyword>
<dbReference type="EMBL" id="LFBU01000001">
    <property type="protein sequence ID" value="KMQ76222.1"/>
    <property type="molecule type" value="Genomic_DNA"/>
</dbReference>
<dbReference type="SUPFAM" id="SSF55874">
    <property type="entry name" value="ATPase domain of HSP90 chaperone/DNA topoisomerase II/histidine kinase"/>
    <property type="match status" value="1"/>
</dbReference>
<keyword evidence="1" id="KW-0418">Kinase</keyword>
<sequence>MRRLPGYEIFGTRPLSLGGMSGAILGNLLDNAGKWSTRCVELSLKQSSDMMQIMVTDDGAGVDPKAMANLGQRGLRLDE</sequence>
<comment type="caution">
    <text evidence="1">The sequence shown here is derived from an EMBL/GenBank/DDBJ whole genome shotgun (WGS) entry which is preliminary data.</text>
</comment>
<dbReference type="Gene3D" id="3.30.565.10">
    <property type="entry name" value="Histidine kinase-like ATPase, C-terminal domain"/>
    <property type="match status" value="1"/>
</dbReference>
<protein>
    <submittedName>
        <fullName evidence="1">Histidine kinase-, DNA gyrase B-, and HSP90-like ATPase</fullName>
    </submittedName>
</protein>
<keyword evidence="2" id="KW-1185">Reference proteome</keyword>
<dbReference type="AlphaFoldDB" id="A0A0J7JDM9"/>
<dbReference type="STRING" id="1658765.Msub_12432"/>
<dbReference type="PATRIC" id="fig|1658765.3.peg.2452"/>
<evidence type="ECO:0000313" key="1">
    <source>
        <dbReference type="EMBL" id="KMQ76222.1"/>
    </source>
</evidence>
<name>A0A0J7JDM9_9GAMM</name>
<organism evidence="1 2">
    <name type="scientific">Marinobacter subterrani</name>
    <dbReference type="NCBI Taxonomy" id="1658765"/>
    <lineage>
        <taxon>Bacteria</taxon>
        <taxon>Pseudomonadati</taxon>
        <taxon>Pseudomonadota</taxon>
        <taxon>Gammaproteobacteria</taxon>
        <taxon>Pseudomonadales</taxon>
        <taxon>Marinobacteraceae</taxon>
        <taxon>Marinobacter</taxon>
    </lineage>
</organism>
<dbReference type="Proteomes" id="UP000036102">
    <property type="component" value="Unassembled WGS sequence"/>
</dbReference>
<proteinExistence type="predicted"/>
<evidence type="ECO:0000313" key="2">
    <source>
        <dbReference type="Proteomes" id="UP000036102"/>
    </source>
</evidence>
<accession>A0A0J7JDM9</accession>
<reference evidence="1 2" key="1">
    <citation type="submission" date="2015-06" db="EMBL/GenBank/DDBJ databases">
        <title>Marinobacter subterrani, a genetically tractable neutrophilic iron-oxidizing strain isolated from the Soudan Iron Mine.</title>
        <authorList>
            <person name="Bonis B.M."/>
            <person name="Gralnick J.A."/>
        </authorList>
    </citation>
    <scope>NUCLEOTIDE SEQUENCE [LARGE SCALE GENOMIC DNA]</scope>
    <source>
        <strain evidence="1 2">JG233</strain>
    </source>
</reference>